<protein>
    <submittedName>
        <fullName evidence="2">Uncharacterized protein</fullName>
    </submittedName>
</protein>
<comment type="caution">
    <text evidence="2">The sequence shown here is derived from an EMBL/GenBank/DDBJ whole genome shotgun (WGS) entry which is preliminary data.</text>
</comment>
<evidence type="ECO:0000313" key="2">
    <source>
        <dbReference type="EMBL" id="RHZ61593.1"/>
    </source>
</evidence>
<gene>
    <name evidence="2" type="ORF">Glove_346g43</name>
</gene>
<keyword evidence="3" id="KW-1185">Reference proteome</keyword>
<evidence type="ECO:0000313" key="3">
    <source>
        <dbReference type="Proteomes" id="UP000266861"/>
    </source>
</evidence>
<name>A0A397HK46_9GLOM</name>
<sequence length="87" mass="10635">MKLFILLNLGRKWKNWREEKLERVEEIGDKNGCYVKKKRINFRKVVALKKPKRRMEDGGWRMKTRKGKEKKECNSREKEDGIENLKR</sequence>
<dbReference type="EMBL" id="PQFF01000316">
    <property type="protein sequence ID" value="RHZ61593.1"/>
    <property type="molecule type" value="Genomic_DNA"/>
</dbReference>
<proteinExistence type="predicted"/>
<feature type="region of interest" description="Disordered" evidence="1">
    <location>
        <begin position="53"/>
        <end position="87"/>
    </location>
</feature>
<organism evidence="2 3">
    <name type="scientific">Diversispora epigaea</name>
    <dbReference type="NCBI Taxonomy" id="1348612"/>
    <lineage>
        <taxon>Eukaryota</taxon>
        <taxon>Fungi</taxon>
        <taxon>Fungi incertae sedis</taxon>
        <taxon>Mucoromycota</taxon>
        <taxon>Glomeromycotina</taxon>
        <taxon>Glomeromycetes</taxon>
        <taxon>Diversisporales</taxon>
        <taxon>Diversisporaceae</taxon>
        <taxon>Diversispora</taxon>
    </lineage>
</organism>
<dbReference type="AlphaFoldDB" id="A0A397HK46"/>
<feature type="compositionally biased region" description="Basic and acidic residues" evidence="1">
    <location>
        <begin position="69"/>
        <end position="87"/>
    </location>
</feature>
<accession>A0A397HK46</accession>
<dbReference type="Proteomes" id="UP000266861">
    <property type="component" value="Unassembled WGS sequence"/>
</dbReference>
<reference evidence="2 3" key="1">
    <citation type="submission" date="2018-08" db="EMBL/GenBank/DDBJ databases">
        <title>Genome and evolution of the arbuscular mycorrhizal fungus Diversispora epigaea (formerly Glomus versiforme) and its bacterial endosymbionts.</title>
        <authorList>
            <person name="Sun X."/>
            <person name="Fei Z."/>
            <person name="Harrison M."/>
        </authorList>
    </citation>
    <scope>NUCLEOTIDE SEQUENCE [LARGE SCALE GENOMIC DNA]</scope>
    <source>
        <strain evidence="2 3">IT104</strain>
    </source>
</reference>
<evidence type="ECO:0000256" key="1">
    <source>
        <dbReference type="SAM" id="MobiDB-lite"/>
    </source>
</evidence>